<sequence>MLKKAMDTLEFLSQDAETRLGYESRLKFLRDEASRIQGAKEEGKTEGEKRKAEQIALNMLSMGYSVSDIAKITELSEADIQALKKQ</sequence>
<evidence type="ECO:0008006" key="3">
    <source>
        <dbReference type="Google" id="ProtNLM"/>
    </source>
</evidence>
<proteinExistence type="predicted"/>
<evidence type="ECO:0000313" key="1">
    <source>
        <dbReference type="EMBL" id="MFB9753592.1"/>
    </source>
</evidence>
<dbReference type="Proteomes" id="UP001589619">
    <property type="component" value="Unassembled WGS sequence"/>
</dbReference>
<gene>
    <name evidence="1" type="ORF">ACFFNY_18650</name>
</gene>
<protein>
    <recommendedName>
        <fullName evidence="3">Rpn family recombination-promoting nuclease/putative transposase</fullName>
    </recommendedName>
</protein>
<organism evidence="1 2">
    <name type="scientific">Paenibacillus hodogayensis</name>
    <dbReference type="NCBI Taxonomy" id="279208"/>
    <lineage>
        <taxon>Bacteria</taxon>
        <taxon>Bacillati</taxon>
        <taxon>Bacillota</taxon>
        <taxon>Bacilli</taxon>
        <taxon>Bacillales</taxon>
        <taxon>Paenibacillaceae</taxon>
        <taxon>Paenibacillus</taxon>
    </lineage>
</organism>
<name>A0ABV5VZH6_9BACL</name>
<evidence type="ECO:0000313" key="2">
    <source>
        <dbReference type="Proteomes" id="UP001589619"/>
    </source>
</evidence>
<reference evidence="1 2" key="1">
    <citation type="submission" date="2024-09" db="EMBL/GenBank/DDBJ databases">
        <authorList>
            <person name="Sun Q."/>
            <person name="Mori K."/>
        </authorList>
    </citation>
    <scope>NUCLEOTIDE SEQUENCE [LARGE SCALE GENOMIC DNA]</scope>
    <source>
        <strain evidence="1 2">JCM 12520</strain>
    </source>
</reference>
<dbReference type="EMBL" id="JBHMAG010000012">
    <property type="protein sequence ID" value="MFB9753592.1"/>
    <property type="molecule type" value="Genomic_DNA"/>
</dbReference>
<accession>A0ABV5VZH6</accession>
<keyword evidence="2" id="KW-1185">Reference proteome</keyword>
<comment type="caution">
    <text evidence="1">The sequence shown here is derived from an EMBL/GenBank/DDBJ whole genome shotgun (WGS) entry which is preliminary data.</text>
</comment>